<gene>
    <name evidence="10" type="ORF">J2X16_004388</name>
</gene>
<dbReference type="GO" id="GO:0032259">
    <property type="term" value="P:methylation"/>
    <property type="evidence" value="ECO:0007669"/>
    <property type="project" value="UniProtKB-KW"/>
</dbReference>
<dbReference type="PRINTS" id="PR00507">
    <property type="entry name" value="N12N6MTFRASE"/>
</dbReference>
<comment type="caution">
    <text evidence="10">The sequence shown here is derived from an EMBL/GenBank/DDBJ whole genome shotgun (WGS) entry which is preliminary data.</text>
</comment>
<dbReference type="InterPro" id="IPR003356">
    <property type="entry name" value="DNA_methylase_A-5"/>
</dbReference>
<comment type="similarity">
    <text evidence="1">Belongs to the N(4)/N(6)-methyltransferase family.</text>
</comment>
<dbReference type="InterPro" id="IPR002052">
    <property type="entry name" value="DNA_methylase_N6_adenine_CS"/>
</dbReference>
<dbReference type="InterPro" id="IPR022749">
    <property type="entry name" value="D12N6_MeTrfase_N"/>
</dbReference>
<feature type="domain" description="DNA methylase adenine-specific" evidence="8">
    <location>
        <begin position="141"/>
        <end position="480"/>
    </location>
</feature>
<proteinExistence type="inferred from homology"/>
<dbReference type="PANTHER" id="PTHR42933">
    <property type="entry name" value="SLR6095 PROTEIN"/>
    <property type="match status" value="1"/>
</dbReference>
<name>A0ABU1ZEG4_9BURK</name>
<comment type="catalytic activity">
    <reaction evidence="7">
        <text>a 2'-deoxyadenosine in DNA + S-adenosyl-L-methionine = an N(6)-methyl-2'-deoxyadenosine in DNA + S-adenosyl-L-homocysteine + H(+)</text>
        <dbReference type="Rhea" id="RHEA:15197"/>
        <dbReference type="Rhea" id="RHEA-COMP:12418"/>
        <dbReference type="Rhea" id="RHEA-COMP:12419"/>
        <dbReference type="ChEBI" id="CHEBI:15378"/>
        <dbReference type="ChEBI" id="CHEBI:57856"/>
        <dbReference type="ChEBI" id="CHEBI:59789"/>
        <dbReference type="ChEBI" id="CHEBI:90615"/>
        <dbReference type="ChEBI" id="CHEBI:90616"/>
        <dbReference type="EC" id="2.1.1.72"/>
    </reaction>
</comment>
<dbReference type="PANTHER" id="PTHR42933:SF3">
    <property type="entry name" value="TYPE I RESTRICTION ENZYME MJAVIII METHYLASE SUBUNIT"/>
    <property type="match status" value="1"/>
</dbReference>
<keyword evidence="5" id="KW-0949">S-adenosyl-L-methionine</keyword>
<evidence type="ECO:0000256" key="4">
    <source>
        <dbReference type="ARBA" id="ARBA00022679"/>
    </source>
</evidence>
<dbReference type="EMBL" id="JAVDXQ010000006">
    <property type="protein sequence ID" value="MDR7299020.1"/>
    <property type="molecule type" value="Genomic_DNA"/>
</dbReference>
<evidence type="ECO:0000259" key="8">
    <source>
        <dbReference type="Pfam" id="PF02384"/>
    </source>
</evidence>
<dbReference type="Gene3D" id="3.40.50.150">
    <property type="entry name" value="Vaccinia Virus protein VP39"/>
    <property type="match status" value="1"/>
</dbReference>
<keyword evidence="3 10" id="KW-0489">Methyltransferase</keyword>
<accession>A0ABU1ZEG4</accession>
<evidence type="ECO:0000256" key="2">
    <source>
        <dbReference type="ARBA" id="ARBA00011900"/>
    </source>
</evidence>
<evidence type="ECO:0000313" key="10">
    <source>
        <dbReference type="EMBL" id="MDR7299020.1"/>
    </source>
</evidence>
<keyword evidence="6" id="KW-0680">Restriction system</keyword>
<dbReference type="GO" id="GO:0009007">
    <property type="term" value="F:site-specific DNA-methyltransferase (adenine-specific) activity"/>
    <property type="evidence" value="ECO:0007669"/>
    <property type="project" value="UniProtKB-EC"/>
</dbReference>
<sequence>MITGPLKSRIDSLWTDFWTGGITNPLTVIEQITFLMYSRLLDMQERKDEKRASLTGQPYARRFGEADQDCRWETWRHYGSEKMLPHVRDRVFPHFRRLAERSTGDNSMFASFMKDAQLMIQKETLLSKAVAAVGDLPLERGDTKGDLYEYLLSKLTTAGINGQFRTPRHIIKLMVELMGPQPTDRICDPSCGTAGFLVEAYDYLLREHTSEAGKHVELVDGEEHITYSGDLLAQQGHRAHVDSDMFHAYDFDATMLRIASMNLVMHGVGEPDVHYQDTLSQSFEDRHPKGSKDAFNLILANPPFKGSLDEQDVAPDLLRVVKTKKTELLFIALILRMLKVGGRSATIVPDGVLFGSSKAHVQLRQHLIENNQLEAVISLPSGVFKPYAGVSTAIIIFSKGGKTENVFFYDVQSDGFTLDDKRTPIGDGKGDLPDVLAKYTQWCDRKAAFDDRSANAFYVPVSDIRSEGYDLSVNRYKQRTHAGEVHEDPRQILKRLQETEAQISADLAELAGLIE</sequence>
<dbReference type="InterPro" id="IPR029063">
    <property type="entry name" value="SAM-dependent_MTases_sf"/>
</dbReference>
<protein>
    <recommendedName>
        <fullName evidence="2">site-specific DNA-methyltransferase (adenine-specific)</fullName>
        <ecNumber evidence="2">2.1.1.72</ecNumber>
    </recommendedName>
</protein>
<evidence type="ECO:0000259" key="9">
    <source>
        <dbReference type="Pfam" id="PF12161"/>
    </source>
</evidence>
<organism evidence="10 11">
    <name type="scientific">Pelomonas aquatica</name>
    <dbReference type="NCBI Taxonomy" id="431058"/>
    <lineage>
        <taxon>Bacteria</taxon>
        <taxon>Pseudomonadati</taxon>
        <taxon>Pseudomonadota</taxon>
        <taxon>Betaproteobacteria</taxon>
        <taxon>Burkholderiales</taxon>
        <taxon>Sphaerotilaceae</taxon>
        <taxon>Roseateles</taxon>
    </lineage>
</organism>
<keyword evidence="4 10" id="KW-0808">Transferase</keyword>
<dbReference type="InterPro" id="IPR051537">
    <property type="entry name" value="DNA_Adenine_Mtase"/>
</dbReference>
<dbReference type="Pfam" id="PF12161">
    <property type="entry name" value="HsdM_N"/>
    <property type="match status" value="1"/>
</dbReference>
<evidence type="ECO:0000313" key="11">
    <source>
        <dbReference type="Proteomes" id="UP001180536"/>
    </source>
</evidence>
<dbReference type="InterPro" id="IPR038333">
    <property type="entry name" value="T1MK-like_N_sf"/>
</dbReference>
<evidence type="ECO:0000256" key="5">
    <source>
        <dbReference type="ARBA" id="ARBA00022691"/>
    </source>
</evidence>
<dbReference type="EC" id="2.1.1.72" evidence="2"/>
<dbReference type="PROSITE" id="PS00092">
    <property type="entry name" value="N6_MTASE"/>
    <property type="match status" value="1"/>
</dbReference>
<feature type="domain" description="N6 adenine-specific DNA methyltransferase N-terminal" evidence="9">
    <location>
        <begin position="6"/>
        <end position="131"/>
    </location>
</feature>
<dbReference type="Gene3D" id="1.20.1260.30">
    <property type="match status" value="1"/>
</dbReference>
<dbReference type="Proteomes" id="UP001180536">
    <property type="component" value="Unassembled WGS sequence"/>
</dbReference>
<evidence type="ECO:0000256" key="7">
    <source>
        <dbReference type="ARBA" id="ARBA00047942"/>
    </source>
</evidence>
<evidence type="ECO:0000256" key="3">
    <source>
        <dbReference type="ARBA" id="ARBA00022603"/>
    </source>
</evidence>
<dbReference type="SUPFAM" id="SSF53335">
    <property type="entry name" value="S-adenosyl-L-methionine-dependent methyltransferases"/>
    <property type="match status" value="1"/>
</dbReference>
<keyword evidence="11" id="KW-1185">Reference proteome</keyword>
<dbReference type="Pfam" id="PF02384">
    <property type="entry name" value="N6_Mtase"/>
    <property type="match status" value="1"/>
</dbReference>
<evidence type="ECO:0000256" key="6">
    <source>
        <dbReference type="ARBA" id="ARBA00022747"/>
    </source>
</evidence>
<evidence type="ECO:0000256" key="1">
    <source>
        <dbReference type="ARBA" id="ARBA00006594"/>
    </source>
</evidence>
<reference evidence="10 11" key="1">
    <citation type="submission" date="2023-07" db="EMBL/GenBank/DDBJ databases">
        <title>Sorghum-associated microbial communities from plants grown in Nebraska, USA.</title>
        <authorList>
            <person name="Schachtman D."/>
        </authorList>
    </citation>
    <scope>NUCLEOTIDE SEQUENCE [LARGE SCALE GENOMIC DNA]</scope>
    <source>
        <strain evidence="10 11">BE310</strain>
    </source>
</reference>
<dbReference type="RefSeq" id="WP_310348388.1">
    <property type="nucleotide sequence ID" value="NZ_JAVDXQ010000006.1"/>
</dbReference>